<organism evidence="1 2">
    <name type="scientific">Saccharicrinis fermentans DSM 9555 = JCM 21142</name>
    <dbReference type="NCBI Taxonomy" id="869213"/>
    <lineage>
        <taxon>Bacteria</taxon>
        <taxon>Pseudomonadati</taxon>
        <taxon>Bacteroidota</taxon>
        <taxon>Bacteroidia</taxon>
        <taxon>Marinilabiliales</taxon>
        <taxon>Marinilabiliaceae</taxon>
        <taxon>Saccharicrinis</taxon>
    </lineage>
</organism>
<accession>W7Y3P0</accession>
<protein>
    <submittedName>
        <fullName evidence="1">Uncharacterized protein</fullName>
    </submittedName>
</protein>
<evidence type="ECO:0000313" key="1">
    <source>
        <dbReference type="EMBL" id="GAF05490.1"/>
    </source>
</evidence>
<dbReference type="Proteomes" id="UP000019402">
    <property type="component" value="Unassembled WGS sequence"/>
</dbReference>
<reference evidence="1 2" key="1">
    <citation type="journal article" date="2014" name="Genome Announc.">
        <title>Draft Genome Sequence of Cytophaga fermentans JCM 21142T, a Facultative Anaerobe Isolated from Marine Mud.</title>
        <authorList>
            <person name="Starns D."/>
            <person name="Oshima K."/>
            <person name="Suda W."/>
            <person name="Iino T."/>
            <person name="Yuki M."/>
            <person name="Inoue J."/>
            <person name="Kitamura K."/>
            <person name="Iida T."/>
            <person name="Darby A."/>
            <person name="Hattori M."/>
            <person name="Ohkuma M."/>
        </authorList>
    </citation>
    <scope>NUCLEOTIDE SEQUENCE [LARGE SCALE GENOMIC DNA]</scope>
    <source>
        <strain evidence="1 2">JCM 21142</strain>
    </source>
</reference>
<comment type="caution">
    <text evidence="1">The sequence shown here is derived from an EMBL/GenBank/DDBJ whole genome shotgun (WGS) entry which is preliminary data.</text>
</comment>
<dbReference type="EMBL" id="BAMD01000090">
    <property type="protein sequence ID" value="GAF05490.1"/>
    <property type="molecule type" value="Genomic_DNA"/>
</dbReference>
<dbReference type="AlphaFoldDB" id="W7Y3P0"/>
<gene>
    <name evidence="1" type="ORF">JCM21142_104227</name>
</gene>
<proteinExistence type="predicted"/>
<evidence type="ECO:0000313" key="2">
    <source>
        <dbReference type="Proteomes" id="UP000019402"/>
    </source>
</evidence>
<name>W7Y3P0_9BACT</name>
<sequence>MCTKRYVHRHLRYIFVLRMNRHSIDLPFHFIFCPLQGIDIKVFRRTWYFQILNSLGDITFLTPKVSSLNFITFLLRSFQNINLRRHLFRQQNKTMNSWCGMTKFNLGLKLAILLSKALSGINNTR</sequence>
<keyword evidence="2" id="KW-1185">Reference proteome</keyword>